<dbReference type="GO" id="GO:0016491">
    <property type="term" value="F:oxidoreductase activity"/>
    <property type="evidence" value="ECO:0007669"/>
    <property type="project" value="InterPro"/>
</dbReference>
<gene>
    <name evidence="3" type="ORF">PV07_11293</name>
</gene>
<dbReference type="SUPFAM" id="SSF54909">
    <property type="entry name" value="Dimeric alpha+beta barrel"/>
    <property type="match status" value="1"/>
</dbReference>
<evidence type="ECO:0000256" key="1">
    <source>
        <dbReference type="ARBA" id="ARBA00005986"/>
    </source>
</evidence>
<dbReference type="Pfam" id="PF07110">
    <property type="entry name" value="EthD"/>
    <property type="match status" value="1"/>
</dbReference>
<dbReference type="GeneID" id="27350487"/>
<dbReference type="OrthoDB" id="4131992at2759"/>
<sequence>MVFTVIITASKAAHLSAEQFKEHYETKHAPLVNSLCDARYKPLVYRRHYTARPDGPSMHPDFDAMTVLIFADEPTYRSWQASLAAGDNKTKIQSDCLQFLNMATYKTCPVEVRE</sequence>
<reference evidence="3 4" key="1">
    <citation type="submission" date="2015-01" db="EMBL/GenBank/DDBJ databases">
        <title>The Genome Sequence of Cladophialophora immunda CBS83496.</title>
        <authorList>
            <consortium name="The Broad Institute Genomics Platform"/>
            <person name="Cuomo C."/>
            <person name="de Hoog S."/>
            <person name="Gorbushina A."/>
            <person name="Stielow B."/>
            <person name="Teixiera M."/>
            <person name="Abouelleil A."/>
            <person name="Chapman S.B."/>
            <person name="Priest M."/>
            <person name="Young S.K."/>
            <person name="Wortman J."/>
            <person name="Nusbaum C."/>
            <person name="Birren B."/>
        </authorList>
    </citation>
    <scope>NUCLEOTIDE SEQUENCE [LARGE SCALE GENOMIC DNA]</scope>
    <source>
        <strain evidence="3 4">CBS 83496</strain>
    </source>
</reference>
<proteinExistence type="inferred from homology"/>
<accession>A0A0D1Z661</accession>
<dbReference type="InterPro" id="IPR011008">
    <property type="entry name" value="Dimeric_a/b-barrel"/>
</dbReference>
<evidence type="ECO:0000259" key="2">
    <source>
        <dbReference type="Pfam" id="PF07110"/>
    </source>
</evidence>
<dbReference type="Proteomes" id="UP000054466">
    <property type="component" value="Unassembled WGS sequence"/>
</dbReference>
<protein>
    <recommendedName>
        <fullName evidence="2">EthD domain-containing protein</fullName>
    </recommendedName>
</protein>
<keyword evidence="4" id="KW-1185">Reference proteome</keyword>
<comment type="similarity">
    <text evidence="1">Belongs to the tpcK family.</text>
</comment>
<evidence type="ECO:0000313" key="4">
    <source>
        <dbReference type="Proteomes" id="UP000054466"/>
    </source>
</evidence>
<dbReference type="EMBL" id="KN847046">
    <property type="protein sequence ID" value="KIW23061.1"/>
    <property type="molecule type" value="Genomic_DNA"/>
</dbReference>
<organism evidence="3 4">
    <name type="scientific">Cladophialophora immunda</name>
    <dbReference type="NCBI Taxonomy" id="569365"/>
    <lineage>
        <taxon>Eukaryota</taxon>
        <taxon>Fungi</taxon>
        <taxon>Dikarya</taxon>
        <taxon>Ascomycota</taxon>
        <taxon>Pezizomycotina</taxon>
        <taxon>Eurotiomycetes</taxon>
        <taxon>Chaetothyriomycetidae</taxon>
        <taxon>Chaetothyriales</taxon>
        <taxon>Herpotrichiellaceae</taxon>
        <taxon>Cladophialophora</taxon>
    </lineage>
</organism>
<dbReference type="AlphaFoldDB" id="A0A0D1Z661"/>
<dbReference type="HOGENOM" id="CLU_115019_2_2_1"/>
<dbReference type="Gene3D" id="3.30.70.100">
    <property type="match status" value="1"/>
</dbReference>
<feature type="domain" description="EthD" evidence="2">
    <location>
        <begin position="14"/>
        <end position="100"/>
    </location>
</feature>
<dbReference type="VEuPathDB" id="FungiDB:PV07_11293"/>
<dbReference type="InterPro" id="IPR009799">
    <property type="entry name" value="EthD_dom"/>
</dbReference>
<name>A0A0D1Z661_9EURO</name>
<evidence type="ECO:0000313" key="3">
    <source>
        <dbReference type="EMBL" id="KIW23061.1"/>
    </source>
</evidence>
<dbReference type="RefSeq" id="XP_016243277.1">
    <property type="nucleotide sequence ID" value="XM_016398715.1"/>
</dbReference>